<dbReference type="AlphaFoldDB" id="A0A239EZP1"/>
<dbReference type="Gene3D" id="3.40.50.2300">
    <property type="match status" value="2"/>
</dbReference>
<dbReference type="Gene3D" id="1.10.260.40">
    <property type="entry name" value="lambda repressor-like DNA-binding domains"/>
    <property type="match status" value="1"/>
</dbReference>
<feature type="domain" description="HTH lacI-type" evidence="4">
    <location>
        <begin position="10"/>
        <end position="64"/>
    </location>
</feature>
<dbReference type="PANTHER" id="PTHR30146:SF109">
    <property type="entry name" value="HTH-TYPE TRANSCRIPTIONAL REGULATOR GALS"/>
    <property type="match status" value="1"/>
</dbReference>
<dbReference type="InterPro" id="IPR000843">
    <property type="entry name" value="HTH_LacI"/>
</dbReference>
<evidence type="ECO:0000256" key="1">
    <source>
        <dbReference type="ARBA" id="ARBA00023015"/>
    </source>
</evidence>
<keyword evidence="6" id="KW-1185">Reference proteome</keyword>
<gene>
    <name evidence="5" type="ORF">SAMN05421642_10330</name>
</gene>
<dbReference type="InterPro" id="IPR028082">
    <property type="entry name" value="Peripla_BP_I"/>
</dbReference>
<keyword evidence="1" id="KW-0805">Transcription regulation</keyword>
<dbReference type="InterPro" id="IPR046335">
    <property type="entry name" value="LacI/GalR-like_sensor"/>
</dbReference>
<evidence type="ECO:0000313" key="6">
    <source>
        <dbReference type="Proteomes" id="UP000198327"/>
    </source>
</evidence>
<dbReference type="InterPro" id="IPR010982">
    <property type="entry name" value="Lambda_DNA-bd_dom_sf"/>
</dbReference>
<dbReference type="PROSITE" id="PS50932">
    <property type="entry name" value="HTH_LACI_2"/>
    <property type="match status" value="1"/>
</dbReference>
<dbReference type="GO" id="GO:0000976">
    <property type="term" value="F:transcription cis-regulatory region binding"/>
    <property type="evidence" value="ECO:0007669"/>
    <property type="project" value="TreeGrafter"/>
</dbReference>
<keyword evidence="2" id="KW-0238">DNA-binding</keyword>
<proteinExistence type="predicted"/>
<dbReference type="SUPFAM" id="SSF47413">
    <property type="entry name" value="lambda repressor-like DNA-binding domains"/>
    <property type="match status" value="1"/>
</dbReference>
<keyword evidence="3" id="KW-0804">Transcription</keyword>
<sequence>MTEEIDGARPTMADVARIAGVSPALVSIVMRGVPGASDETRKRITSIADDIGYVPDRRAQKLRQTSSRLLGVTFDLQQPFHGDLVEHVYAAAGRHGYDVMLSAVAPTRDEGSAVQALVRERCEAALLLGSGVDATELAGIDARVPAVTLLRASGVDGIGSVRSDDVAGIASAVEHLADLGHTRIAHIDGGRSAGAEDRRRGFVDAIRRRGLESGARVVAGGVTETEGAEGMRILLADGEAPTAVVAFNDNSATGVLDHLVRRGIGVPGDISVVGYDDSRLARIAHIQLTSISQDVVALADAAVDSALARIAGEPVRDVVLAPTLVRRHTTAGPRLG</sequence>
<protein>
    <submittedName>
        <fullName evidence="5">LacI family transcriptional regulator</fullName>
    </submittedName>
</protein>
<dbReference type="EMBL" id="FZOW01000003">
    <property type="protein sequence ID" value="SNS50126.1"/>
    <property type="molecule type" value="Genomic_DNA"/>
</dbReference>
<dbReference type="SUPFAM" id="SSF53822">
    <property type="entry name" value="Periplasmic binding protein-like I"/>
    <property type="match status" value="1"/>
</dbReference>
<evidence type="ECO:0000259" key="4">
    <source>
        <dbReference type="PROSITE" id="PS50932"/>
    </source>
</evidence>
<dbReference type="GO" id="GO:0003700">
    <property type="term" value="F:DNA-binding transcription factor activity"/>
    <property type="evidence" value="ECO:0007669"/>
    <property type="project" value="TreeGrafter"/>
</dbReference>
<dbReference type="PANTHER" id="PTHR30146">
    <property type="entry name" value="LACI-RELATED TRANSCRIPTIONAL REPRESSOR"/>
    <property type="match status" value="1"/>
</dbReference>
<reference evidence="6" key="1">
    <citation type="submission" date="2017-06" db="EMBL/GenBank/DDBJ databases">
        <authorList>
            <person name="Varghese N."/>
            <person name="Submissions S."/>
        </authorList>
    </citation>
    <scope>NUCLEOTIDE SEQUENCE [LARGE SCALE GENOMIC DNA]</scope>
    <source>
        <strain evidence="6">JCM 23211</strain>
    </source>
</reference>
<dbReference type="CDD" id="cd06267">
    <property type="entry name" value="PBP1_LacI_sugar_binding-like"/>
    <property type="match status" value="1"/>
</dbReference>
<evidence type="ECO:0000313" key="5">
    <source>
        <dbReference type="EMBL" id="SNS50126.1"/>
    </source>
</evidence>
<accession>A0A239EZP1</accession>
<dbReference type="Pfam" id="PF00356">
    <property type="entry name" value="LacI"/>
    <property type="match status" value="1"/>
</dbReference>
<name>A0A239EZP1_9NOCA</name>
<evidence type="ECO:0000256" key="3">
    <source>
        <dbReference type="ARBA" id="ARBA00023163"/>
    </source>
</evidence>
<dbReference type="Proteomes" id="UP000198327">
    <property type="component" value="Unassembled WGS sequence"/>
</dbReference>
<evidence type="ECO:0000256" key="2">
    <source>
        <dbReference type="ARBA" id="ARBA00023125"/>
    </source>
</evidence>
<dbReference type="SMART" id="SM00354">
    <property type="entry name" value="HTH_LACI"/>
    <property type="match status" value="1"/>
</dbReference>
<dbReference type="STRING" id="398843.A3K89_21545"/>
<organism evidence="5 6">
    <name type="scientific">Rhodococcoides kyotonense</name>
    <dbReference type="NCBI Taxonomy" id="398843"/>
    <lineage>
        <taxon>Bacteria</taxon>
        <taxon>Bacillati</taxon>
        <taxon>Actinomycetota</taxon>
        <taxon>Actinomycetes</taxon>
        <taxon>Mycobacteriales</taxon>
        <taxon>Nocardiaceae</taxon>
        <taxon>Rhodococcoides</taxon>
    </lineage>
</organism>
<dbReference type="Pfam" id="PF13377">
    <property type="entry name" value="Peripla_BP_3"/>
    <property type="match status" value="1"/>
</dbReference>
<dbReference type="CDD" id="cd01392">
    <property type="entry name" value="HTH_LacI"/>
    <property type="match status" value="1"/>
</dbReference>